<protein>
    <submittedName>
        <fullName evidence="1">Uncharacterized protein</fullName>
    </submittedName>
</protein>
<gene>
    <name evidence="1" type="ORF">LPB303_15360</name>
</gene>
<dbReference type="AlphaFoldDB" id="A0A176T1C8"/>
<name>A0A176T1C8_9FLAO</name>
<keyword evidence="2" id="KW-1185">Reference proteome</keyword>
<evidence type="ECO:0000313" key="2">
    <source>
        <dbReference type="Proteomes" id="UP000076923"/>
    </source>
</evidence>
<proteinExistence type="predicted"/>
<sequence length="84" mass="9765">MKILVFKVTKSIDFTMLLIRVGQTINPIELIKTLKTLIMIKIEQIKKSTVKEKFMNFIKSMVVGLALVEKRVGLIPLIIKYRFQ</sequence>
<reference evidence="1 2" key="1">
    <citation type="submission" date="2016-02" db="EMBL/GenBank/DDBJ databases">
        <title>Draft genome sequence of Polaribacter atrinae KACC17473.</title>
        <authorList>
            <person name="Shin S.-K."/>
            <person name="Yi H."/>
        </authorList>
    </citation>
    <scope>NUCLEOTIDE SEQUENCE [LARGE SCALE GENOMIC DNA]</scope>
    <source>
        <strain evidence="1 2">KACC 17473</strain>
    </source>
</reference>
<organism evidence="1 2">
    <name type="scientific">Polaribacter atrinae</name>
    <dbReference type="NCBI Taxonomy" id="1333662"/>
    <lineage>
        <taxon>Bacteria</taxon>
        <taxon>Pseudomonadati</taxon>
        <taxon>Bacteroidota</taxon>
        <taxon>Flavobacteriia</taxon>
        <taxon>Flavobacteriales</taxon>
        <taxon>Flavobacteriaceae</taxon>
    </lineage>
</organism>
<comment type="caution">
    <text evidence="1">The sequence shown here is derived from an EMBL/GenBank/DDBJ whole genome shotgun (WGS) entry which is preliminary data.</text>
</comment>
<evidence type="ECO:0000313" key="1">
    <source>
        <dbReference type="EMBL" id="OAD41537.1"/>
    </source>
</evidence>
<dbReference type="EMBL" id="LVWE01000069">
    <property type="protein sequence ID" value="OAD41537.1"/>
    <property type="molecule type" value="Genomic_DNA"/>
</dbReference>
<accession>A0A176T1C8</accession>
<dbReference type="Proteomes" id="UP000076923">
    <property type="component" value="Unassembled WGS sequence"/>
</dbReference>